<dbReference type="AlphaFoldDB" id="A0A0V1PQP0"/>
<feature type="region of interest" description="Disordered" evidence="1">
    <location>
        <begin position="218"/>
        <end position="259"/>
    </location>
</feature>
<reference evidence="2 3" key="1">
    <citation type="submission" date="2015-11" db="EMBL/GenBank/DDBJ databases">
        <title>The genome of Debaryomyces fabryi.</title>
        <authorList>
            <person name="Tafer H."/>
            <person name="Lopandic K."/>
        </authorList>
    </citation>
    <scope>NUCLEOTIDE SEQUENCE [LARGE SCALE GENOMIC DNA]</scope>
    <source>
        <strain evidence="2 3">CBS 789</strain>
    </source>
</reference>
<sequence length="259" mass="29445">MSGSQLRERLITIEESNEVDFDAIRGNTFCRIIYNPVASFPNLGLLLPSTVFVKWYNYPEQARENFPDKDSYYDMYVNELEINEMLANSSFAAKFAKLIVSGYWNGIPSQPMHIFEDLGEEMPSTEWDKYRVHKAVTERLAELHLLGISHNDIRVDNIHVSISGRITLIDFGLAVHPSSEERKKRDFEALDELVPITGYGISGEDKIRDVVLAKNENNESRLNDHANSSDEMVFDELVLESDDTPGSTKVDSNSKCDET</sequence>
<gene>
    <name evidence="2" type="ORF">AC631_05740</name>
</gene>
<dbReference type="InterPro" id="IPR011009">
    <property type="entry name" value="Kinase-like_dom_sf"/>
</dbReference>
<organism evidence="2 3">
    <name type="scientific">Debaryomyces fabryi</name>
    <dbReference type="NCBI Taxonomy" id="58627"/>
    <lineage>
        <taxon>Eukaryota</taxon>
        <taxon>Fungi</taxon>
        <taxon>Dikarya</taxon>
        <taxon>Ascomycota</taxon>
        <taxon>Saccharomycotina</taxon>
        <taxon>Pichiomycetes</taxon>
        <taxon>Debaryomycetaceae</taxon>
        <taxon>Debaryomyces</taxon>
    </lineage>
</organism>
<feature type="compositionally biased region" description="Basic and acidic residues" evidence="1">
    <location>
        <begin position="218"/>
        <end position="228"/>
    </location>
</feature>
<dbReference type="Proteomes" id="UP000054251">
    <property type="component" value="Unassembled WGS sequence"/>
</dbReference>
<evidence type="ECO:0000313" key="3">
    <source>
        <dbReference type="Proteomes" id="UP000054251"/>
    </source>
</evidence>
<dbReference type="RefSeq" id="XP_015464603.1">
    <property type="nucleotide sequence ID" value="XM_015614569.1"/>
</dbReference>
<accession>A0A0V1PQP0</accession>
<dbReference type="GeneID" id="26842749"/>
<protein>
    <recommendedName>
        <fullName evidence="4">Protein kinase domain-containing protein</fullName>
    </recommendedName>
</protein>
<evidence type="ECO:0000256" key="1">
    <source>
        <dbReference type="SAM" id="MobiDB-lite"/>
    </source>
</evidence>
<comment type="caution">
    <text evidence="2">The sequence shown here is derived from an EMBL/GenBank/DDBJ whole genome shotgun (WGS) entry which is preliminary data.</text>
</comment>
<dbReference type="OrthoDB" id="4062651at2759"/>
<evidence type="ECO:0000313" key="2">
    <source>
        <dbReference type="EMBL" id="KRZ98500.1"/>
    </source>
</evidence>
<feature type="compositionally biased region" description="Acidic residues" evidence="1">
    <location>
        <begin position="232"/>
        <end position="243"/>
    </location>
</feature>
<dbReference type="EMBL" id="LMYN01000266">
    <property type="protein sequence ID" value="KRZ98500.1"/>
    <property type="molecule type" value="Genomic_DNA"/>
</dbReference>
<dbReference type="Gene3D" id="1.10.510.10">
    <property type="entry name" value="Transferase(Phosphotransferase) domain 1"/>
    <property type="match status" value="1"/>
</dbReference>
<proteinExistence type="predicted"/>
<keyword evidence="3" id="KW-1185">Reference proteome</keyword>
<evidence type="ECO:0008006" key="4">
    <source>
        <dbReference type="Google" id="ProtNLM"/>
    </source>
</evidence>
<name>A0A0V1PQP0_9ASCO</name>
<dbReference type="SUPFAM" id="SSF56112">
    <property type="entry name" value="Protein kinase-like (PK-like)"/>
    <property type="match status" value="1"/>
</dbReference>